<dbReference type="SUPFAM" id="SSF52788">
    <property type="entry name" value="Phosphotyrosine protein phosphatases I"/>
    <property type="match status" value="1"/>
</dbReference>
<keyword evidence="4" id="KW-0904">Protein phosphatase</keyword>
<evidence type="ECO:0000313" key="7">
    <source>
        <dbReference type="Proteomes" id="UP001529085"/>
    </source>
</evidence>
<dbReference type="EC" id="3.1.3.48" evidence="2"/>
<comment type="similarity">
    <text evidence="1">Belongs to the low molecular weight phosphotyrosine protein phosphatase family.</text>
</comment>
<proteinExistence type="inferred from homology"/>
<accession>A0ABT6G5H7</accession>
<feature type="domain" description="Phosphotyrosine protein phosphatase I" evidence="5">
    <location>
        <begin position="2"/>
        <end position="148"/>
    </location>
</feature>
<evidence type="ECO:0000256" key="4">
    <source>
        <dbReference type="ARBA" id="ARBA00022912"/>
    </source>
</evidence>
<dbReference type="RefSeq" id="WP_278006710.1">
    <property type="nucleotide sequence ID" value="NZ_JARSBN010000011.1"/>
</dbReference>
<keyword evidence="7" id="KW-1185">Reference proteome</keyword>
<dbReference type="GO" id="GO:0004725">
    <property type="term" value="F:protein tyrosine phosphatase activity"/>
    <property type="evidence" value="ECO:0007669"/>
    <property type="project" value="UniProtKB-EC"/>
</dbReference>
<dbReference type="InterPro" id="IPR023485">
    <property type="entry name" value="Ptyr_pPase"/>
</dbReference>
<comment type="caution">
    <text evidence="6">The sequence shown here is derived from an EMBL/GenBank/DDBJ whole genome shotgun (WGS) entry which is preliminary data.</text>
</comment>
<dbReference type="PANTHER" id="PTHR11717">
    <property type="entry name" value="LOW MOLECULAR WEIGHT PROTEIN TYROSINE PHOSPHATASE"/>
    <property type="match status" value="1"/>
</dbReference>
<keyword evidence="3 6" id="KW-0378">Hydrolase</keyword>
<name>A0ABT6G5H7_9FLAO</name>
<dbReference type="InterPro" id="IPR050438">
    <property type="entry name" value="LMW_PTPase"/>
</dbReference>
<dbReference type="EMBL" id="JARSBN010000011">
    <property type="protein sequence ID" value="MDG4717289.1"/>
    <property type="molecule type" value="Genomic_DNA"/>
</dbReference>
<dbReference type="Gene3D" id="3.40.50.2300">
    <property type="match status" value="1"/>
</dbReference>
<gene>
    <name evidence="6" type="ORF">P7122_15480</name>
</gene>
<dbReference type="InterPro" id="IPR017867">
    <property type="entry name" value="Tyr_phospatase_low_mol_wt"/>
</dbReference>
<evidence type="ECO:0000259" key="5">
    <source>
        <dbReference type="SMART" id="SM00226"/>
    </source>
</evidence>
<dbReference type="InterPro" id="IPR036196">
    <property type="entry name" value="Ptyr_pPase_sf"/>
</dbReference>
<protein>
    <recommendedName>
        <fullName evidence="2">protein-tyrosine-phosphatase</fullName>
        <ecNumber evidence="2">3.1.3.48</ecNumber>
    </recommendedName>
</protein>
<reference evidence="6 7" key="1">
    <citation type="submission" date="2023-03" db="EMBL/GenBank/DDBJ databases">
        <title>Strain YYF002 represents a novel species in the genus Winogradskyella isolated from seawater.</title>
        <authorList>
            <person name="Fu Z.-Y."/>
        </authorList>
    </citation>
    <scope>NUCLEOTIDE SEQUENCE [LARGE SCALE GENOMIC DNA]</scope>
    <source>
        <strain evidence="6 7">YYF002</strain>
    </source>
</reference>
<evidence type="ECO:0000256" key="2">
    <source>
        <dbReference type="ARBA" id="ARBA00013064"/>
    </source>
</evidence>
<dbReference type="Proteomes" id="UP001529085">
    <property type="component" value="Unassembled WGS sequence"/>
</dbReference>
<evidence type="ECO:0000256" key="3">
    <source>
        <dbReference type="ARBA" id="ARBA00022801"/>
    </source>
</evidence>
<evidence type="ECO:0000313" key="6">
    <source>
        <dbReference type="EMBL" id="MDG4717289.1"/>
    </source>
</evidence>
<sequence>MTKILMVCLGNICRSPLAHGILESKLNTFKFYVDSAGTAAYHVGHQPDHRSIKVAKNNNIDISHQTARQFNASDFDKFDYIYAMDASNYTNIISLARNNSDIGKVKLFLEENPNISNKNVPDPYYGDMSDFEYVFDLIETTSTIIAKKLLED</sequence>
<dbReference type="Pfam" id="PF01451">
    <property type="entry name" value="LMWPc"/>
    <property type="match status" value="1"/>
</dbReference>
<organism evidence="6 7">
    <name type="scientific">Winogradskyella marincola</name>
    <dbReference type="NCBI Taxonomy" id="3037795"/>
    <lineage>
        <taxon>Bacteria</taxon>
        <taxon>Pseudomonadati</taxon>
        <taxon>Bacteroidota</taxon>
        <taxon>Flavobacteriia</taxon>
        <taxon>Flavobacteriales</taxon>
        <taxon>Flavobacteriaceae</taxon>
        <taxon>Winogradskyella</taxon>
    </lineage>
</organism>
<dbReference type="SMART" id="SM00226">
    <property type="entry name" value="LMWPc"/>
    <property type="match status" value="1"/>
</dbReference>
<evidence type="ECO:0000256" key="1">
    <source>
        <dbReference type="ARBA" id="ARBA00011063"/>
    </source>
</evidence>
<dbReference type="PANTHER" id="PTHR11717:SF7">
    <property type="entry name" value="LOW MOLECULAR WEIGHT PHOSPHOTYROSINE PROTEIN PHOSPHATASE"/>
    <property type="match status" value="1"/>
</dbReference>
<dbReference type="CDD" id="cd16343">
    <property type="entry name" value="LMWPTP"/>
    <property type="match status" value="1"/>
</dbReference>
<dbReference type="PRINTS" id="PR00719">
    <property type="entry name" value="LMWPTPASE"/>
</dbReference>